<keyword evidence="3" id="KW-0479">Metal-binding</keyword>
<evidence type="ECO:0000256" key="3">
    <source>
        <dbReference type="ARBA" id="ARBA00022723"/>
    </source>
</evidence>
<evidence type="ECO:0000256" key="5">
    <source>
        <dbReference type="ARBA" id="ARBA00023004"/>
    </source>
</evidence>
<keyword evidence="7" id="KW-1185">Reference proteome</keyword>
<sequence length="489" mass="55397">MRPYPEQVLFMGPMKPQRFEATVEDCIVEGEVPADLVGGFYRCGPTWKRETIQGVTGFSSRDGMVQGLIFEQGKVRYLNRWVRSPKYLLEEKHGKALFEWHDAWADWRGYGQIPKNDYGTVTYGIPGGSPIVNAVPYYAHTGDEVLALAEQSLAPMSLNPKTLETNGMVEWSGMLSPGMDGNATFTAHPKWDPDTGEIFGWTYRDTAPYVTMHFVQPDGTVKTRELDDAPYATNAHDAWLTEKYLVLPFQPFYASTDRVMNQDLSFLGWDPELPTILAFIPRSLEGDIRWIKADFPTEYIMHTMSANEIDGKIILDGPIFDRAPFPFEDEVDIGEDFVPFGAGVIGRWIVDLEAGRIETERFDDRPVEFPKIDERYYGKPYTCGFLVSGPNLFMLDTLIKRNVITGDEEVCKLVYEQDFAIFEPTFVPRTADAPEGDGYLIAPISLYMDNLSEYVIIDTANFESGPVARIKLPFQIGWTPHGHWMNFSA</sequence>
<comment type="similarity">
    <text evidence="2">Belongs to the carotenoid oxygenase family.</text>
</comment>
<name>A0ABX1GA37_9GAMM</name>
<accession>A0ABX1GA37</accession>
<comment type="caution">
    <text evidence="6">The sequence shown here is derived from an EMBL/GenBank/DDBJ whole genome shotgun (WGS) entry which is preliminary data.</text>
</comment>
<keyword evidence="4" id="KW-0560">Oxidoreductase</keyword>
<keyword evidence="5" id="KW-0408">Iron</keyword>
<comment type="cofactor">
    <cofactor evidence="1">
        <name>Fe(2+)</name>
        <dbReference type="ChEBI" id="CHEBI:29033"/>
    </cofactor>
</comment>
<dbReference type="PANTHER" id="PTHR10543:SF89">
    <property type="entry name" value="CAROTENOID 9,10(9',10')-CLEAVAGE DIOXYGENASE 1"/>
    <property type="match status" value="1"/>
</dbReference>
<proteinExistence type="inferred from homology"/>
<dbReference type="EMBL" id="JAAWWK010000001">
    <property type="protein sequence ID" value="NKI15821.1"/>
    <property type="molecule type" value="Genomic_DNA"/>
</dbReference>
<evidence type="ECO:0000313" key="6">
    <source>
        <dbReference type="EMBL" id="NKI15821.1"/>
    </source>
</evidence>
<evidence type="ECO:0000256" key="2">
    <source>
        <dbReference type="ARBA" id="ARBA00006787"/>
    </source>
</evidence>
<protein>
    <submittedName>
        <fullName evidence="6">Carotenoid oxygenase family protein</fullName>
    </submittedName>
</protein>
<reference evidence="6 7" key="1">
    <citation type="submission" date="2020-04" db="EMBL/GenBank/DDBJ databases">
        <authorList>
            <person name="Yoon J."/>
        </authorList>
    </citation>
    <scope>NUCLEOTIDE SEQUENCE [LARGE SCALE GENOMIC DNA]</scope>
    <source>
        <strain evidence="6 7">KMU-166</strain>
    </source>
</reference>
<gene>
    <name evidence="6" type="ORF">HCU74_00160</name>
</gene>
<dbReference type="RefSeq" id="WP_168448379.1">
    <property type="nucleotide sequence ID" value="NZ_JAAWWK010000001.1"/>
</dbReference>
<dbReference type="PANTHER" id="PTHR10543">
    <property type="entry name" value="BETA-CAROTENE DIOXYGENASE"/>
    <property type="match status" value="1"/>
</dbReference>
<evidence type="ECO:0000256" key="4">
    <source>
        <dbReference type="ARBA" id="ARBA00023002"/>
    </source>
</evidence>
<dbReference type="Pfam" id="PF03055">
    <property type="entry name" value="RPE65"/>
    <property type="match status" value="1"/>
</dbReference>
<organism evidence="6 7">
    <name type="scientific">Spongiibacter thalassae</name>
    <dbReference type="NCBI Taxonomy" id="2721624"/>
    <lineage>
        <taxon>Bacteria</taxon>
        <taxon>Pseudomonadati</taxon>
        <taxon>Pseudomonadota</taxon>
        <taxon>Gammaproteobacteria</taxon>
        <taxon>Cellvibrionales</taxon>
        <taxon>Spongiibacteraceae</taxon>
        <taxon>Spongiibacter</taxon>
    </lineage>
</organism>
<evidence type="ECO:0000313" key="7">
    <source>
        <dbReference type="Proteomes" id="UP000765845"/>
    </source>
</evidence>
<evidence type="ECO:0000256" key="1">
    <source>
        <dbReference type="ARBA" id="ARBA00001954"/>
    </source>
</evidence>
<dbReference type="Proteomes" id="UP000765845">
    <property type="component" value="Unassembled WGS sequence"/>
</dbReference>
<dbReference type="InterPro" id="IPR004294">
    <property type="entry name" value="Carotenoid_Oase"/>
</dbReference>